<sequence length="86" mass="9642">MASWPGKREPTPTHWAKTDPNGPRWARGWPDLLTRPMVERPLKGGGSEWEGRDGGDRHGGRSLEVALGQWRWAAMEDSVSSHKLVN</sequence>
<accession>A0A2I0I1C8</accession>
<dbReference type="AlphaFoldDB" id="A0A2I0I1C8"/>
<keyword evidence="3" id="KW-1185">Reference proteome</keyword>
<organism evidence="2 3">
    <name type="scientific">Punica granatum</name>
    <name type="common">Pomegranate</name>
    <dbReference type="NCBI Taxonomy" id="22663"/>
    <lineage>
        <taxon>Eukaryota</taxon>
        <taxon>Viridiplantae</taxon>
        <taxon>Streptophyta</taxon>
        <taxon>Embryophyta</taxon>
        <taxon>Tracheophyta</taxon>
        <taxon>Spermatophyta</taxon>
        <taxon>Magnoliopsida</taxon>
        <taxon>eudicotyledons</taxon>
        <taxon>Gunneridae</taxon>
        <taxon>Pentapetalae</taxon>
        <taxon>rosids</taxon>
        <taxon>malvids</taxon>
        <taxon>Myrtales</taxon>
        <taxon>Lythraceae</taxon>
        <taxon>Punica</taxon>
    </lineage>
</organism>
<evidence type="ECO:0000256" key="1">
    <source>
        <dbReference type="SAM" id="MobiDB-lite"/>
    </source>
</evidence>
<proteinExistence type="predicted"/>
<name>A0A2I0I1C8_PUNGR</name>
<gene>
    <name evidence="2" type="ORF">CRG98_041842</name>
</gene>
<feature type="compositionally biased region" description="Basic and acidic residues" evidence="1">
    <location>
        <begin position="1"/>
        <end position="11"/>
    </location>
</feature>
<protein>
    <submittedName>
        <fullName evidence="2">Uncharacterized protein</fullName>
    </submittedName>
</protein>
<reference evidence="2 3" key="1">
    <citation type="submission" date="2017-11" db="EMBL/GenBank/DDBJ databases">
        <title>De-novo sequencing of pomegranate (Punica granatum L.) genome.</title>
        <authorList>
            <person name="Akparov Z."/>
            <person name="Amiraslanov A."/>
            <person name="Hajiyeva S."/>
            <person name="Abbasov M."/>
            <person name="Kaur K."/>
            <person name="Hamwieh A."/>
            <person name="Solovyev V."/>
            <person name="Salamov A."/>
            <person name="Braich B."/>
            <person name="Kosarev P."/>
            <person name="Mahmoud A."/>
            <person name="Hajiyev E."/>
            <person name="Babayeva S."/>
            <person name="Izzatullayeva V."/>
            <person name="Mammadov A."/>
            <person name="Mammadov A."/>
            <person name="Sharifova S."/>
            <person name="Ojaghi J."/>
            <person name="Eynullazada K."/>
            <person name="Bayramov B."/>
            <person name="Abdulazimova A."/>
            <person name="Shahmuradov I."/>
        </authorList>
    </citation>
    <scope>NUCLEOTIDE SEQUENCE [LARGE SCALE GENOMIC DNA]</scope>
    <source>
        <strain evidence="3">cv. AG2017</strain>
        <tissue evidence="2">Leaf</tissue>
    </source>
</reference>
<evidence type="ECO:0000313" key="2">
    <source>
        <dbReference type="EMBL" id="PKI37761.1"/>
    </source>
</evidence>
<dbReference type="Proteomes" id="UP000233551">
    <property type="component" value="Unassembled WGS sequence"/>
</dbReference>
<feature type="region of interest" description="Disordered" evidence="1">
    <location>
        <begin position="1"/>
        <end position="61"/>
    </location>
</feature>
<comment type="caution">
    <text evidence="2">The sequence shown here is derived from an EMBL/GenBank/DDBJ whole genome shotgun (WGS) entry which is preliminary data.</text>
</comment>
<evidence type="ECO:0000313" key="3">
    <source>
        <dbReference type="Proteomes" id="UP000233551"/>
    </source>
</evidence>
<feature type="compositionally biased region" description="Basic and acidic residues" evidence="1">
    <location>
        <begin position="49"/>
        <end position="61"/>
    </location>
</feature>
<dbReference type="EMBL" id="PGOL01004324">
    <property type="protein sequence ID" value="PKI37761.1"/>
    <property type="molecule type" value="Genomic_DNA"/>
</dbReference>